<organism evidence="1 2">
    <name type="scientific">Vairimorpha necatrix</name>
    <dbReference type="NCBI Taxonomy" id="6039"/>
    <lineage>
        <taxon>Eukaryota</taxon>
        <taxon>Fungi</taxon>
        <taxon>Fungi incertae sedis</taxon>
        <taxon>Microsporidia</taxon>
        <taxon>Nosematidae</taxon>
        <taxon>Vairimorpha</taxon>
    </lineage>
</organism>
<dbReference type="GeneID" id="90541008"/>
<gene>
    <name evidence="1" type="ORF">VNE69_04018</name>
</gene>
<dbReference type="EMBL" id="CP142729">
    <property type="protein sequence ID" value="WUR03189.1"/>
    <property type="molecule type" value="Genomic_DNA"/>
</dbReference>
<evidence type="ECO:0000313" key="1">
    <source>
        <dbReference type="EMBL" id="WUR03189.1"/>
    </source>
</evidence>
<dbReference type="AlphaFoldDB" id="A0AAX4JB59"/>
<name>A0AAX4JB59_9MICR</name>
<accession>A0AAX4JB59</accession>
<keyword evidence="2" id="KW-1185">Reference proteome</keyword>
<dbReference type="KEGG" id="vnx:VNE69_04018"/>
<dbReference type="Proteomes" id="UP001334084">
    <property type="component" value="Chromosome 4"/>
</dbReference>
<sequence length="100" mass="11991">MVNIVKELENGYIDIIREYKKEILYQICKILSLFTRLDRSTCAIEEYEYKCEFVKEEIIKNMGLNEKEVQKNTENIINLLSKKTAKEEKLPTERNKKEKK</sequence>
<protein>
    <submittedName>
        <fullName evidence="1">Uncharacterized protein</fullName>
    </submittedName>
</protein>
<reference evidence="1" key="1">
    <citation type="journal article" date="2024" name="BMC Genomics">
        <title>Functional annotation of a divergent genome using sequence and structure-based similarity.</title>
        <authorList>
            <person name="Svedberg D."/>
            <person name="Winiger R.R."/>
            <person name="Berg A."/>
            <person name="Sharma H."/>
            <person name="Tellgren-Roth C."/>
            <person name="Debrunner-Vossbrinck B.A."/>
            <person name="Vossbrinck C.R."/>
            <person name="Barandun J."/>
        </authorList>
    </citation>
    <scope>NUCLEOTIDE SEQUENCE</scope>
    <source>
        <strain evidence="1">Illinois isolate</strain>
    </source>
</reference>
<evidence type="ECO:0000313" key="2">
    <source>
        <dbReference type="Proteomes" id="UP001334084"/>
    </source>
</evidence>
<proteinExistence type="predicted"/>
<dbReference type="RefSeq" id="XP_065329334.1">
    <property type="nucleotide sequence ID" value="XM_065473262.1"/>
</dbReference>